<dbReference type="Pfam" id="PF10604">
    <property type="entry name" value="Polyketide_cyc2"/>
    <property type="match status" value="1"/>
</dbReference>
<proteinExistence type="predicted"/>
<evidence type="ECO:0000256" key="2">
    <source>
        <dbReference type="SAM" id="SignalP"/>
    </source>
</evidence>
<keyword evidence="2" id="KW-0732">Signal</keyword>
<accession>A0A7W8Z3Q9</accession>
<gene>
    <name evidence="3" type="ORF">BJ981_002521</name>
</gene>
<dbReference type="InterPro" id="IPR019587">
    <property type="entry name" value="Polyketide_cyclase/dehydratase"/>
</dbReference>
<feature type="region of interest" description="Disordered" evidence="1">
    <location>
        <begin position="37"/>
        <end position="58"/>
    </location>
</feature>
<protein>
    <recommendedName>
        <fullName evidence="5">Polyketide cyclase /reductase</fullName>
    </recommendedName>
</protein>
<name>A0A7W8Z3Q9_9ACTN</name>
<reference evidence="3 4" key="1">
    <citation type="submission" date="2020-08" db="EMBL/GenBank/DDBJ databases">
        <title>Sequencing the genomes of 1000 actinobacteria strains.</title>
        <authorList>
            <person name="Klenk H.-P."/>
        </authorList>
    </citation>
    <scope>NUCLEOTIDE SEQUENCE [LARGE SCALE GENOMIC DNA]</scope>
    <source>
        <strain evidence="3 4">DSM 45790</strain>
    </source>
</reference>
<evidence type="ECO:0000313" key="3">
    <source>
        <dbReference type="EMBL" id="MBB5626822.1"/>
    </source>
</evidence>
<feature type="compositionally biased region" description="Low complexity" evidence="1">
    <location>
        <begin position="37"/>
        <end position="49"/>
    </location>
</feature>
<organism evidence="3 4">
    <name type="scientific">Sphaerisporangium krabiense</name>
    <dbReference type="NCBI Taxonomy" id="763782"/>
    <lineage>
        <taxon>Bacteria</taxon>
        <taxon>Bacillati</taxon>
        <taxon>Actinomycetota</taxon>
        <taxon>Actinomycetes</taxon>
        <taxon>Streptosporangiales</taxon>
        <taxon>Streptosporangiaceae</taxon>
        <taxon>Sphaerisporangium</taxon>
    </lineage>
</organism>
<dbReference type="RefSeq" id="WP_184611032.1">
    <property type="nucleotide sequence ID" value="NZ_BOOS01000079.1"/>
</dbReference>
<feature type="chain" id="PRO_5031314810" description="Polyketide cyclase /reductase" evidence="2">
    <location>
        <begin position="43"/>
        <end position="216"/>
    </location>
</feature>
<dbReference type="EMBL" id="JACHBR010000001">
    <property type="protein sequence ID" value="MBB5626822.1"/>
    <property type="molecule type" value="Genomic_DNA"/>
</dbReference>
<keyword evidence="4" id="KW-1185">Reference proteome</keyword>
<evidence type="ECO:0008006" key="5">
    <source>
        <dbReference type="Google" id="ProtNLM"/>
    </source>
</evidence>
<dbReference type="Proteomes" id="UP000588112">
    <property type="component" value="Unassembled WGS sequence"/>
</dbReference>
<evidence type="ECO:0000313" key="4">
    <source>
        <dbReference type="Proteomes" id="UP000588112"/>
    </source>
</evidence>
<feature type="signal peptide" evidence="2">
    <location>
        <begin position="1"/>
        <end position="42"/>
    </location>
</feature>
<dbReference type="AlphaFoldDB" id="A0A7W8Z3Q9"/>
<dbReference type="SUPFAM" id="SSF55961">
    <property type="entry name" value="Bet v1-like"/>
    <property type="match status" value="1"/>
</dbReference>
<sequence length="216" mass="23218">MFGTRSATSRTPRRRTGARAALLAVPLAVAGVLGTPAAPAQATTPGHGTSPASLTCQGKGVDPAAKARYRTEIFIQAPLRTIWDLQTDVEGWPSWQKPVAPMTMKRLDSGPLRKHSQFQATIHLPPDPPSPPPTVIITSTVRQLQYGKCIRWTGPADGPGFHIDGIHVWNFIKVPGGTLVRTEESHTGPQANPNSDMGLETWLNDLKATAESAPRN</sequence>
<evidence type="ECO:0000256" key="1">
    <source>
        <dbReference type="SAM" id="MobiDB-lite"/>
    </source>
</evidence>
<dbReference type="Gene3D" id="3.30.530.20">
    <property type="match status" value="1"/>
</dbReference>
<comment type="caution">
    <text evidence="3">The sequence shown here is derived from an EMBL/GenBank/DDBJ whole genome shotgun (WGS) entry which is preliminary data.</text>
</comment>
<dbReference type="InterPro" id="IPR023393">
    <property type="entry name" value="START-like_dom_sf"/>
</dbReference>